<feature type="non-terminal residue" evidence="2">
    <location>
        <position position="1"/>
    </location>
</feature>
<accession>W6ZU31</accession>
<gene>
    <name evidence="2" type="ORF">COCMIDRAFT_80223</name>
</gene>
<dbReference type="KEGG" id="bor:COCMIDRAFT_80223"/>
<keyword evidence="3" id="KW-1185">Reference proteome</keyword>
<evidence type="ECO:0000313" key="3">
    <source>
        <dbReference type="Proteomes" id="UP000054032"/>
    </source>
</evidence>
<dbReference type="HOGENOM" id="CLU_2661128_0_0_1"/>
<organism evidence="2 3">
    <name type="scientific">Bipolaris oryzae ATCC 44560</name>
    <dbReference type="NCBI Taxonomy" id="930090"/>
    <lineage>
        <taxon>Eukaryota</taxon>
        <taxon>Fungi</taxon>
        <taxon>Dikarya</taxon>
        <taxon>Ascomycota</taxon>
        <taxon>Pezizomycotina</taxon>
        <taxon>Dothideomycetes</taxon>
        <taxon>Pleosporomycetidae</taxon>
        <taxon>Pleosporales</taxon>
        <taxon>Pleosporineae</taxon>
        <taxon>Pleosporaceae</taxon>
        <taxon>Bipolaris</taxon>
    </lineage>
</organism>
<reference evidence="2 3" key="1">
    <citation type="journal article" date="2013" name="PLoS Genet.">
        <title>Comparative genome structure, secondary metabolite, and effector coding capacity across Cochliobolus pathogens.</title>
        <authorList>
            <person name="Condon B.J."/>
            <person name="Leng Y."/>
            <person name="Wu D."/>
            <person name="Bushley K.E."/>
            <person name="Ohm R.A."/>
            <person name="Otillar R."/>
            <person name="Martin J."/>
            <person name="Schackwitz W."/>
            <person name="Grimwood J."/>
            <person name="MohdZainudin N."/>
            <person name="Xue C."/>
            <person name="Wang R."/>
            <person name="Manning V.A."/>
            <person name="Dhillon B."/>
            <person name="Tu Z.J."/>
            <person name="Steffenson B.J."/>
            <person name="Salamov A."/>
            <person name="Sun H."/>
            <person name="Lowry S."/>
            <person name="LaButti K."/>
            <person name="Han J."/>
            <person name="Copeland A."/>
            <person name="Lindquist E."/>
            <person name="Barry K."/>
            <person name="Schmutz J."/>
            <person name="Baker S.E."/>
            <person name="Ciuffetti L.M."/>
            <person name="Grigoriev I.V."/>
            <person name="Zhong S."/>
            <person name="Turgeon B.G."/>
        </authorList>
    </citation>
    <scope>NUCLEOTIDE SEQUENCE [LARGE SCALE GENOMIC DNA]</scope>
    <source>
        <strain evidence="2 3">ATCC 44560</strain>
    </source>
</reference>
<protein>
    <submittedName>
        <fullName evidence="2">Uncharacterized protein</fullName>
    </submittedName>
</protein>
<dbReference type="RefSeq" id="XP_007682411.1">
    <property type="nucleotide sequence ID" value="XM_007684221.1"/>
</dbReference>
<evidence type="ECO:0000256" key="1">
    <source>
        <dbReference type="SAM" id="Phobius"/>
    </source>
</evidence>
<dbReference type="AlphaFoldDB" id="W6ZU31"/>
<feature type="transmembrane region" description="Helical" evidence="1">
    <location>
        <begin position="27"/>
        <end position="50"/>
    </location>
</feature>
<keyword evidence="1" id="KW-0472">Membrane</keyword>
<evidence type="ECO:0000313" key="2">
    <source>
        <dbReference type="EMBL" id="EUC51054.1"/>
    </source>
</evidence>
<dbReference type="GeneID" id="19125627"/>
<dbReference type="EMBL" id="KI963919">
    <property type="protein sequence ID" value="EUC51054.1"/>
    <property type="molecule type" value="Genomic_DNA"/>
</dbReference>
<dbReference type="Proteomes" id="UP000054032">
    <property type="component" value="Unassembled WGS sequence"/>
</dbReference>
<keyword evidence="1" id="KW-0812">Transmembrane</keyword>
<dbReference type="OrthoDB" id="10339775at2759"/>
<keyword evidence="1" id="KW-1133">Transmembrane helix</keyword>
<name>W6ZU31_COCMI</name>
<proteinExistence type="predicted"/>
<sequence>EKKFFTSSDIPDLLDKVIFAIIRSSETIHYCFLMAAIPSWMIIIQPITVASRKTPVMRISSSVTRPATTDLVECTQ</sequence>